<dbReference type="PROSITE" id="PS00211">
    <property type="entry name" value="ABC_TRANSPORTER_1"/>
    <property type="match status" value="1"/>
</dbReference>
<evidence type="ECO:0000313" key="5">
    <source>
        <dbReference type="EMBL" id="VFU19519.1"/>
    </source>
</evidence>
<keyword evidence="2" id="KW-0547">Nucleotide-binding</keyword>
<dbReference type="GO" id="GO:0005524">
    <property type="term" value="F:ATP binding"/>
    <property type="evidence" value="ECO:0007669"/>
    <property type="project" value="UniProtKB-KW"/>
</dbReference>
<dbReference type="InterPro" id="IPR003439">
    <property type="entry name" value="ABC_transporter-like_ATP-bd"/>
</dbReference>
<proteinExistence type="predicted"/>
<evidence type="ECO:0000256" key="1">
    <source>
        <dbReference type="ARBA" id="ARBA00022448"/>
    </source>
</evidence>
<dbReference type="Pfam" id="PF00005">
    <property type="entry name" value="ABC_tran"/>
    <property type="match status" value="1"/>
</dbReference>
<dbReference type="AlphaFoldDB" id="A0A485M6P2"/>
<reference evidence="5" key="1">
    <citation type="submission" date="2019-03" db="EMBL/GenBank/DDBJ databases">
        <authorList>
            <person name="Hao L."/>
        </authorList>
    </citation>
    <scope>NUCLEOTIDE SEQUENCE</scope>
</reference>
<keyword evidence="1" id="KW-0813">Transport</keyword>
<evidence type="ECO:0000259" key="4">
    <source>
        <dbReference type="PROSITE" id="PS50893"/>
    </source>
</evidence>
<accession>A0A485M6P2</accession>
<keyword evidence="3" id="KW-0067">ATP-binding</keyword>
<dbReference type="PROSITE" id="PS50893">
    <property type="entry name" value="ABC_TRANSPORTER_2"/>
    <property type="match status" value="1"/>
</dbReference>
<dbReference type="InterPro" id="IPR050093">
    <property type="entry name" value="ABC_SmlMolc_Importer"/>
</dbReference>
<protein>
    <submittedName>
        <fullName evidence="5">ABC-type cobalt transport system, ATPase component</fullName>
    </submittedName>
</protein>
<dbReference type="GO" id="GO:0016887">
    <property type="term" value="F:ATP hydrolysis activity"/>
    <property type="evidence" value="ECO:0007669"/>
    <property type="project" value="InterPro"/>
</dbReference>
<gene>
    <name evidence="5" type="primary">CbiO</name>
    <name evidence="5" type="ORF">SCFA_810009</name>
</gene>
<dbReference type="Gene3D" id="3.40.50.300">
    <property type="entry name" value="P-loop containing nucleotide triphosphate hydrolases"/>
    <property type="match status" value="1"/>
</dbReference>
<sequence>MKDGIIEASKIKLQKSKKEILDVEHFQLAQGEVRAVIGPNGAGKSTLLQVLALLQRPSSGQLFFRGEIVNSKNILSIRRRMAVVFQEALLLDTTVYKNVASGLQIRGHRKKEIDGLVWEWLERLGIRSLAHRPARFLSGGESQRVSLARAFALEPEVLFLDEPFSPLDYPTKKGLIDELRDILQATRISTILVTHDYHEIPVLADSVTVLDRGKVIQSCSQQEIFQKPANDVVASLLGVAEKNRRPGR</sequence>
<dbReference type="InterPro" id="IPR003593">
    <property type="entry name" value="AAA+_ATPase"/>
</dbReference>
<organism evidence="5">
    <name type="scientific">anaerobic digester metagenome</name>
    <dbReference type="NCBI Taxonomy" id="1263854"/>
    <lineage>
        <taxon>unclassified sequences</taxon>
        <taxon>metagenomes</taxon>
        <taxon>ecological metagenomes</taxon>
    </lineage>
</organism>
<dbReference type="SUPFAM" id="SSF52540">
    <property type="entry name" value="P-loop containing nucleoside triphosphate hydrolases"/>
    <property type="match status" value="1"/>
</dbReference>
<name>A0A485M6P2_9ZZZZ</name>
<evidence type="ECO:0000256" key="2">
    <source>
        <dbReference type="ARBA" id="ARBA00022741"/>
    </source>
</evidence>
<dbReference type="InterPro" id="IPR017871">
    <property type="entry name" value="ABC_transporter-like_CS"/>
</dbReference>
<feature type="domain" description="ABC transporter" evidence="4">
    <location>
        <begin position="6"/>
        <end position="237"/>
    </location>
</feature>
<dbReference type="PANTHER" id="PTHR42781:SF4">
    <property type="entry name" value="SPERMIDINE_PUTRESCINE IMPORT ATP-BINDING PROTEIN POTA"/>
    <property type="match status" value="1"/>
</dbReference>
<dbReference type="SMART" id="SM00382">
    <property type="entry name" value="AAA"/>
    <property type="match status" value="1"/>
</dbReference>
<evidence type="ECO:0000256" key="3">
    <source>
        <dbReference type="ARBA" id="ARBA00022840"/>
    </source>
</evidence>
<dbReference type="EMBL" id="CAADRN010000385">
    <property type="protein sequence ID" value="VFU19519.1"/>
    <property type="molecule type" value="Genomic_DNA"/>
</dbReference>
<dbReference type="InterPro" id="IPR027417">
    <property type="entry name" value="P-loop_NTPase"/>
</dbReference>
<dbReference type="PANTHER" id="PTHR42781">
    <property type="entry name" value="SPERMIDINE/PUTRESCINE IMPORT ATP-BINDING PROTEIN POTA"/>
    <property type="match status" value="1"/>
</dbReference>